<name>A0A7S4Q0B5_9DINO</name>
<feature type="transmembrane region" description="Helical" evidence="1">
    <location>
        <begin position="302"/>
        <end position="321"/>
    </location>
</feature>
<sequence>MGSETHFFRPNQQTNIWTADSEHDEAYMKKAKVEMEVHLLSIDPKNGTFTASVRCNILARFPKAEDEMVKDLIPCVRIPSCDVEEKEARVFKESKLSTASSTMWRGILSFKLSGFESFEVQDFPFDRQIIDISLLDFRWLPGRGAMEITDFEVRTYCKLADWDAYFAVVEALKPKKSETGDLQYAGRYSVKLRLERRPEYYITNIFLVAWGILIASLLPLGMSVTEVGDRLSIYSGGVLTLVAFNYSVAEQLPSVPYSTLADMFLLGLTGTLVFTMVEALICHKLEVLGHVDIDAMNKFEDGMLIFLAVLWLLILLYLAVFRKHFRRTWPSVLAAQETAVPEKSGD</sequence>
<organism evidence="2">
    <name type="scientific">Alexandrium monilatum</name>
    <dbReference type="NCBI Taxonomy" id="311494"/>
    <lineage>
        <taxon>Eukaryota</taxon>
        <taxon>Sar</taxon>
        <taxon>Alveolata</taxon>
        <taxon>Dinophyceae</taxon>
        <taxon>Gonyaulacales</taxon>
        <taxon>Pyrocystaceae</taxon>
        <taxon>Alexandrium</taxon>
    </lineage>
</organism>
<dbReference type="Gene3D" id="1.20.58.390">
    <property type="entry name" value="Neurotransmitter-gated ion-channel transmembrane domain"/>
    <property type="match status" value="1"/>
</dbReference>
<feature type="transmembrane region" description="Helical" evidence="1">
    <location>
        <begin position="231"/>
        <end position="248"/>
    </location>
</feature>
<keyword evidence="1" id="KW-1133">Transmembrane helix</keyword>
<dbReference type="AlphaFoldDB" id="A0A7S4Q0B5"/>
<dbReference type="EMBL" id="HBNR01011223">
    <property type="protein sequence ID" value="CAE4567605.1"/>
    <property type="molecule type" value="Transcribed_RNA"/>
</dbReference>
<dbReference type="InterPro" id="IPR036719">
    <property type="entry name" value="Neuro-gated_channel_TM_sf"/>
</dbReference>
<evidence type="ECO:0000313" key="2">
    <source>
        <dbReference type="EMBL" id="CAE4567605.1"/>
    </source>
</evidence>
<proteinExistence type="predicted"/>
<accession>A0A7S4Q0B5</accession>
<keyword evidence="1" id="KW-0472">Membrane</keyword>
<dbReference type="GO" id="GO:0006811">
    <property type="term" value="P:monoatomic ion transport"/>
    <property type="evidence" value="ECO:0007669"/>
    <property type="project" value="InterPro"/>
</dbReference>
<protein>
    <recommendedName>
        <fullName evidence="3">Neurotransmitter-gated ion-channel ligand-binding domain-containing protein</fullName>
    </recommendedName>
</protein>
<reference evidence="2" key="1">
    <citation type="submission" date="2021-01" db="EMBL/GenBank/DDBJ databases">
        <authorList>
            <person name="Corre E."/>
            <person name="Pelletier E."/>
            <person name="Niang G."/>
            <person name="Scheremetjew M."/>
            <person name="Finn R."/>
            <person name="Kale V."/>
            <person name="Holt S."/>
            <person name="Cochrane G."/>
            <person name="Meng A."/>
            <person name="Brown T."/>
            <person name="Cohen L."/>
        </authorList>
    </citation>
    <scope>NUCLEOTIDE SEQUENCE</scope>
    <source>
        <strain evidence="2">CCMP3105</strain>
    </source>
</reference>
<feature type="transmembrane region" description="Helical" evidence="1">
    <location>
        <begin position="260"/>
        <end position="282"/>
    </location>
</feature>
<feature type="transmembrane region" description="Helical" evidence="1">
    <location>
        <begin position="200"/>
        <end position="219"/>
    </location>
</feature>
<dbReference type="GO" id="GO:0016020">
    <property type="term" value="C:membrane"/>
    <property type="evidence" value="ECO:0007669"/>
    <property type="project" value="InterPro"/>
</dbReference>
<evidence type="ECO:0008006" key="3">
    <source>
        <dbReference type="Google" id="ProtNLM"/>
    </source>
</evidence>
<gene>
    <name evidence="2" type="ORF">AMON00008_LOCUS7224</name>
</gene>
<keyword evidence="1" id="KW-0812">Transmembrane</keyword>
<dbReference type="InterPro" id="IPR038050">
    <property type="entry name" value="Neuro_actylchol_rec"/>
</dbReference>
<evidence type="ECO:0000256" key="1">
    <source>
        <dbReference type="SAM" id="Phobius"/>
    </source>
</evidence>
<dbReference type="SUPFAM" id="SSF90112">
    <property type="entry name" value="Neurotransmitter-gated ion-channel transmembrane pore"/>
    <property type="match status" value="1"/>
</dbReference>